<dbReference type="Proteomes" id="UP000777560">
    <property type="component" value="Unassembled WGS sequence"/>
</dbReference>
<feature type="domain" description="LysM" evidence="2">
    <location>
        <begin position="335"/>
        <end position="378"/>
    </location>
</feature>
<dbReference type="InterPro" id="IPR018392">
    <property type="entry name" value="LysM"/>
</dbReference>
<sequence>MIKLSRKDVRIRSATRRWSQKTKEIARKIRKKQNDKNNLNKRIANIHSHLQNKNYNQYDNNYLAVQNNLEKLTKKQVKSKSKRTKNNLLAQINKYKKQRANYSMKMREISNRNGFGIWHNRLKRSRRNLKGMNKLLSSLEHQKSYAKSQYNNYKFKFTINRRNEIEHQNAPLIRNKIKKYRKNYTTLYRTDMLSSVVFALVEVSPNEVDTNTLDSSAIDSKDITQTNFVTRDSKEYSATFNLYGKNLRDCDNKFNLLQNWASKYEFTVNGFSRWRHAYITSVSKSTDITMNANCISLSITFNYAQQAKIQYAKRGKKRKAATRKRHGSNNSKVRYITIKPNMTYYKIAKKTNMSVSSLMKMNKYSATKLPIGKKIRYK</sequence>
<dbReference type="RefSeq" id="WP_140926072.1">
    <property type="nucleotide sequence ID" value="NZ_QUAU01000006.1"/>
</dbReference>
<dbReference type="SUPFAM" id="SSF54106">
    <property type="entry name" value="LysM domain"/>
    <property type="match status" value="1"/>
</dbReference>
<evidence type="ECO:0000256" key="1">
    <source>
        <dbReference type="SAM" id="Coils"/>
    </source>
</evidence>
<keyword evidence="1" id="KW-0175">Coiled coil</keyword>
<dbReference type="Pfam" id="PF01476">
    <property type="entry name" value="LysM"/>
    <property type="match status" value="1"/>
</dbReference>
<proteinExistence type="predicted"/>
<evidence type="ECO:0000259" key="2">
    <source>
        <dbReference type="SMART" id="SM00257"/>
    </source>
</evidence>
<name>A0ABY2YV10_9LACO</name>
<feature type="coiled-coil region" evidence="1">
    <location>
        <begin position="22"/>
        <end position="142"/>
    </location>
</feature>
<dbReference type="InterPro" id="IPR036779">
    <property type="entry name" value="LysM_dom_sf"/>
</dbReference>
<gene>
    <name evidence="3" type="ORF">DY114_07430</name>
</gene>
<evidence type="ECO:0000313" key="4">
    <source>
        <dbReference type="Proteomes" id="UP000777560"/>
    </source>
</evidence>
<dbReference type="SMART" id="SM00257">
    <property type="entry name" value="LysM"/>
    <property type="match status" value="1"/>
</dbReference>
<comment type="caution">
    <text evidence="3">The sequence shown here is derived from an EMBL/GenBank/DDBJ whole genome shotgun (WGS) entry which is preliminary data.</text>
</comment>
<protein>
    <submittedName>
        <fullName evidence="3">LysM peptidoglycan-binding domain-containing protein</fullName>
    </submittedName>
</protein>
<dbReference type="Gene3D" id="3.10.350.10">
    <property type="entry name" value="LysM domain"/>
    <property type="match status" value="1"/>
</dbReference>
<accession>A0ABY2YV10</accession>
<evidence type="ECO:0000313" key="3">
    <source>
        <dbReference type="EMBL" id="TPR23132.1"/>
    </source>
</evidence>
<keyword evidence="4" id="KW-1185">Reference proteome</keyword>
<dbReference type="EMBL" id="QUAV01000006">
    <property type="protein sequence ID" value="TPR23132.1"/>
    <property type="molecule type" value="Genomic_DNA"/>
</dbReference>
<reference evidence="3 4" key="1">
    <citation type="submission" date="2018-08" db="EMBL/GenBank/DDBJ databases">
        <title>Comparative genomics of wild bee and flower associated Lactobacillus reveals potential adaptation to the bee host.</title>
        <authorList>
            <person name="Vuong H.Q."/>
            <person name="Mcfrederick Q.S."/>
        </authorList>
    </citation>
    <scope>NUCLEOTIDE SEQUENCE [LARGE SCALE GENOMIC DNA]</scope>
    <source>
        <strain evidence="3 4">HV_13</strain>
    </source>
</reference>
<organism evidence="3 4">
    <name type="scientific">Apilactobacillus micheneri</name>
    <dbReference type="NCBI Taxonomy" id="1899430"/>
    <lineage>
        <taxon>Bacteria</taxon>
        <taxon>Bacillati</taxon>
        <taxon>Bacillota</taxon>
        <taxon>Bacilli</taxon>
        <taxon>Lactobacillales</taxon>
        <taxon>Lactobacillaceae</taxon>
        <taxon>Apilactobacillus</taxon>
    </lineage>
</organism>